<comment type="subcellular location">
    <subcellularLocation>
        <location evidence="1">Membrane</location>
        <topology evidence="1">Multi-pass membrane protein</topology>
    </subcellularLocation>
</comment>
<dbReference type="GO" id="GO:0097020">
    <property type="term" value="F:COPII receptor activity"/>
    <property type="evidence" value="ECO:0007669"/>
    <property type="project" value="InterPro"/>
</dbReference>
<dbReference type="PANTHER" id="PTHR13144:SF0">
    <property type="entry name" value="PROTEIN TEX261"/>
    <property type="match status" value="1"/>
</dbReference>
<feature type="transmembrane region" description="Helical" evidence="6">
    <location>
        <begin position="148"/>
        <end position="170"/>
    </location>
</feature>
<dbReference type="RefSeq" id="XP_067691981.1">
    <property type="nucleotide sequence ID" value="XM_067835415.1"/>
</dbReference>
<dbReference type="Pfam" id="PF04148">
    <property type="entry name" value="Erv26"/>
    <property type="match status" value="1"/>
</dbReference>
<proteinExistence type="inferred from homology"/>
<dbReference type="KEGG" id="lenr:94170925"/>
<accession>A0A836KMF8</accession>
<evidence type="ECO:0000256" key="5">
    <source>
        <dbReference type="ARBA" id="ARBA00023136"/>
    </source>
</evidence>
<dbReference type="AlphaFoldDB" id="A0A836KMF8"/>
<evidence type="ECO:0000256" key="6">
    <source>
        <dbReference type="SAM" id="Phobius"/>
    </source>
</evidence>
<name>A0A836KMF8_LEIEN</name>
<comment type="caution">
    <text evidence="7">The sequence shown here is derived from an EMBL/GenBank/DDBJ whole genome shotgun (WGS) entry which is preliminary data.</text>
</comment>
<evidence type="ECO:0008006" key="9">
    <source>
        <dbReference type="Google" id="ProtNLM"/>
    </source>
</evidence>
<comment type="similarity">
    <text evidence="2">Belongs to the SVP26 family.</text>
</comment>
<dbReference type="Proteomes" id="UP000674179">
    <property type="component" value="Chromosome 27"/>
</dbReference>
<evidence type="ECO:0000313" key="8">
    <source>
        <dbReference type="Proteomes" id="UP000674179"/>
    </source>
</evidence>
<dbReference type="GO" id="GO:0006888">
    <property type="term" value="P:endoplasmic reticulum to Golgi vesicle-mediated transport"/>
    <property type="evidence" value="ECO:0007669"/>
    <property type="project" value="InterPro"/>
</dbReference>
<evidence type="ECO:0000256" key="1">
    <source>
        <dbReference type="ARBA" id="ARBA00004141"/>
    </source>
</evidence>
<organism evidence="7 8">
    <name type="scientific">Leishmania enriettii</name>
    <dbReference type="NCBI Taxonomy" id="5663"/>
    <lineage>
        <taxon>Eukaryota</taxon>
        <taxon>Discoba</taxon>
        <taxon>Euglenozoa</taxon>
        <taxon>Kinetoplastea</taxon>
        <taxon>Metakinetoplastina</taxon>
        <taxon>Trypanosomatida</taxon>
        <taxon>Trypanosomatidae</taxon>
        <taxon>Leishmaniinae</taxon>
        <taxon>Leishmania</taxon>
    </lineage>
</organism>
<evidence type="ECO:0000256" key="2">
    <source>
        <dbReference type="ARBA" id="ARBA00008096"/>
    </source>
</evidence>
<dbReference type="GO" id="GO:0030134">
    <property type="term" value="C:COPII-coated ER to Golgi transport vesicle"/>
    <property type="evidence" value="ECO:0007669"/>
    <property type="project" value="TreeGrafter"/>
</dbReference>
<dbReference type="OrthoDB" id="28257at2759"/>
<feature type="transmembrane region" description="Helical" evidence="6">
    <location>
        <begin position="70"/>
        <end position="88"/>
    </location>
</feature>
<keyword evidence="8" id="KW-1185">Reference proteome</keyword>
<evidence type="ECO:0000313" key="7">
    <source>
        <dbReference type="EMBL" id="KAG5475970.1"/>
    </source>
</evidence>
<gene>
    <name evidence="7" type="ORF">CUR178_03685</name>
</gene>
<evidence type="ECO:0000256" key="3">
    <source>
        <dbReference type="ARBA" id="ARBA00022692"/>
    </source>
</evidence>
<reference evidence="7 8" key="1">
    <citation type="submission" date="2021-02" db="EMBL/GenBank/DDBJ databases">
        <title>Leishmania (Mundinia) enrietti genome sequencing and assembly.</title>
        <authorList>
            <person name="Almutairi H."/>
            <person name="Gatherer D."/>
        </authorList>
    </citation>
    <scope>NUCLEOTIDE SEQUENCE [LARGE SCALE GENOMIC DNA]</scope>
    <source>
        <strain evidence="7">CUR178</strain>
    </source>
</reference>
<dbReference type="GO" id="GO:0005789">
    <property type="term" value="C:endoplasmic reticulum membrane"/>
    <property type="evidence" value="ECO:0007669"/>
    <property type="project" value="TreeGrafter"/>
</dbReference>
<dbReference type="PANTHER" id="PTHR13144">
    <property type="entry name" value="TEX261 PROTEIN"/>
    <property type="match status" value="1"/>
</dbReference>
<keyword evidence="4 6" id="KW-1133">Transmembrane helix</keyword>
<dbReference type="EMBL" id="JAFHKP010000027">
    <property type="protein sequence ID" value="KAG5475970.1"/>
    <property type="molecule type" value="Genomic_DNA"/>
</dbReference>
<dbReference type="GeneID" id="94170925"/>
<dbReference type="InterPro" id="IPR007277">
    <property type="entry name" value="Svp26/Tex261"/>
</dbReference>
<keyword evidence="5 6" id="KW-0472">Membrane</keyword>
<sequence length="229" mass="25246">MDGHGYNYYGDADKGSWWLEPKRAYKSFGPFRVVSTLMVAVAIGLVVFGLACAVMFVAEVSEEHPSRAKWALRGLIVFNVVVHASILIVDQMSWWRSLLSLFVNVLYLRLLRTFPFVSSMSSPLVLTTMLAVLLESVMWYWLAVRLMYYTSVLLIIGFFLMLWLVPLGLLSSCVIEDDRLPGGGGGMGAMHSGSLGAASGGGAFARDAAAHGRRRRTILNYVADLINNT</sequence>
<protein>
    <recommendedName>
        <fullName evidence="9">Transmembrane adaptor Erv26</fullName>
    </recommendedName>
</protein>
<evidence type="ECO:0000256" key="4">
    <source>
        <dbReference type="ARBA" id="ARBA00022989"/>
    </source>
</evidence>
<feature type="transmembrane region" description="Helical" evidence="6">
    <location>
        <begin position="123"/>
        <end position="142"/>
    </location>
</feature>
<keyword evidence="3 6" id="KW-0812">Transmembrane</keyword>
<feature type="transmembrane region" description="Helical" evidence="6">
    <location>
        <begin position="33"/>
        <end position="58"/>
    </location>
</feature>
<dbReference type="GO" id="GO:0000139">
    <property type="term" value="C:Golgi membrane"/>
    <property type="evidence" value="ECO:0007669"/>
    <property type="project" value="TreeGrafter"/>
</dbReference>